<accession>A0A8J7UUH1</accession>
<dbReference type="EMBL" id="JAFIDN010000012">
    <property type="protein sequence ID" value="MBP3193626.1"/>
    <property type="molecule type" value="Genomic_DNA"/>
</dbReference>
<dbReference type="RefSeq" id="WP_210513081.1">
    <property type="nucleotide sequence ID" value="NZ_JAFIDN010000012.1"/>
</dbReference>
<protein>
    <submittedName>
        <fullName evidence="1">Uncharacterized protein</fullName>
    </submittedName>
</protein>
<dbReference type="Proteomes" id="UP000673975">
    <property type="component" value="Unassembled WGS sequence"/>
</dbReference>
<comment type="caution">
    <text evidence="1">The sequence shown here is derived from an EMBL/GenBank/DDBJ whole genome shotgun (WGS) entry which is preliminary data.</text>
</comment>
<name>A0A8J7UUH1_9BACT</name>
<reference evidence="1" key="1">
    <citation type="submission" date="2021-02" db="EMBL/GenBank/DDBJ databases">
        <title>Natronogracilivirga saccharolytica gen. nov. sp. nov. a new anaerobic, haloalkiliphilic carbohydrate-fermenting bacterium from soda lake and proposing of Cyclonatronumiaceae fam. nov. in the phylum Balneolaeota.</title>
        <authorList>
            <person name="Zhilina T.N."/>
            <person name="Sorokin D.Y."/>
            <person name="Zavarzina D.G."/>
            <person name="Toshchakov S.V."/>
            <person name="Kublanov I.V."/>
        </authorList>
    </citation>
    <scope>NUCLEOTIDE SEQUENCE</scope>
    <source>
        <strain evidence="1">Z-1702</strain>
    </source>
</reference>
<sequence>MSTENQDKSKQLPDLHRQAFLIKNRKRLQHDGGRAWIKDGQLHEAVKGVNVYITRGKSREEMLRGSGREVIERKKGELISKTNSLRKL</sequence>
<dbReference type="AlphaFoldDB" id="A0A8J7UUH1"/>
<proteinExistence type="predicted"/>
<gene>
    <name evidence="1" type="ORF">NATSA_13195</name>
</gene>
<evidence type="ECO:0000313" key="2">
    <source>
        <dbReference type="Proteomes" id="UP000673975"/>
    </source>
</evidence>
<keyword evidence="2" id="KW-1185">Reference proteome</keyword>
<organism evidence="1 2">
    <name type="scientific">Natronogracilivirga saccharolytica</name>
    <dbReference type="NCBI Taxonomy" id="2812953"/>
    <lineage>
        <taxon>Bacteria</taxon>
        <taxon>Pseudomonadati</taxon>
        <taxon>Balneolota</taxon>
        <taxon>Balneolia</taxon>
        <taxon>Balneolales</taxon>
        <taxon>Cyclonatronaceae</taxon>
        <taxon>Natronogracilivirga</taxon>
    </lineage>
</organism>
<evidence type="ECO:0000313" key="1">
    <source>
        <dbReference type="EMBL" id="MBP3193626.1"/>
    </source>
</evidence>